<dbReference type="AlphaFoldDB" id="A0A382UNT6"/>
<organism evidence="1">
    <name type="scientific">marine metagenome</name>
    <dbReference type="NCBI Taxonomy" id="408172"/>
    <lineage>
        <taxon>unclassified sequences</taxon>
        <taxon>metagenomes</taxon>
        <taxon>ecological metagenomes</taxon>
    </lineage>
</organism>
<gene>
    <name evidence="1" type="ORF">METZ01_LOCUS388734</name>
</gene>
<reference evidence="1" key="1">
    <citation type="submission" date="2018-05" db="EMBL/GenBank/DDBJ databases">
        <authorList>
            <person name="Lanie J.A."/>
            <person name="Ng W.-L."/>
            <person name="Kazmierczak K.M."/>
            <person name="Andrzejewski T.M."/>
            <person name="Davidsen T.M."/>
            <person name="Wayne K.J."/>
            <person name="Tettelin H."/>
            <person name="Glass J.I."/>
            <person name="Rusch D."/>
            <person name="Podicherti R."/>
            <person name="Tsui H.-C.T."/>
            <person name="Winkler M.E."/>
        </authorList>
    </citation>
    <scope>NUCLEOTIDE SEQUENCE</scope>
</reference>
<sequence>MGVAEGESATFDILSLANAGIAKCVDQIYPLLYPQMFVLYGNLTVKN</sequence>
<protein>
    <submittedName>
        <fullName evidence="1">Uncharacterized protein</fullName>
    </submittedName>
</protein>
<name>A0A382UNT6_9ZZZZ</name>
<evidence type="ECO:0000313" key="1">
    <source>
        <dbReference type="EMBL" id="SVD35880.1"/>
    </source>
</evidence>
<dbReference type="EMBL" id="UINC01145629">
    <property type="protein sequence ID" value="SVD35880.1"/>
    <property type="molecule type" value="Genomic_DNA"/>
</dbReference>
<proteinExistence type="predicted"/>
<accession>A0A382UNT6</accession>